<protein>
    <submittedName>
        <fullName evidence="3">Uncharacterized protein</fullName>
    </submittedName>
</protein>
<dbReference type="OrthoDB" id="275697at2759"/>
<organism evidence="3 4">
    <name type="scientific">Trypanosoma cruzi marinkellei</name>
    <dbReference type="NCBI Taxonomy" id="85056"/>
    <lineage>
        <taxon>Eukaryota</taxon>
        <taxon>Discoba</taxon>
        <taxon>Euglenozoa</taxon>
        <taxon>Kinetoplastea</taxon>
        <taxon>Metakinetoplastina</taxon>
        <taxon>Trypanosomatida</taxon>
        <taxon>Trypanosomatidae</taxon>
        <taxon>Trypanosoma</taxon>
        <taxon>Schizotrypanum</taxon>
    </lineage>
</organism>
<comment type="caution">
    <text evidence="3">The sequence shown here is derived from an EMBL/GenBank/DDBJ whole genome shotgun (WGS) entry which is preliminary data.</text>
</comment>
<feature type="compositionally biased region" description="Polar residues" evidence="1">
    <location>
        <begin position="278"/>
        <end position="292"/>
    </location>
</feature>
<dbReference type="EMBL" id="AHKC01008050">
    <property type="protein sequence ID" value="EKF38015.1"/>
    <property type="molecule type" value="Genomic_DNA"/>
</dbReference>
<evidence type="ECO:0000313" key="4">
    <source>
        <dbReference type="Proteomes" id="UP000007350"/>
    </source>
</evidence>
<dbReference type="AlphaFoldDB" id="K2NFE7"/>
<keyword evidence="2" id="KW-0812">Transmembrane</keyword>
<keyword evidence="2" id="KW-0472">Membrane</keyword>
<reference evidence="3 4" key="1">
    <citation type="journal article" date="2012" name="BMC Genomics">
        <title>Comparative genomic analysis of human infective Trypanosoma cruzi lineages with the bat-restricted subspecies T. cruzi marinkellei.</title>
        <authorList>
            <person name="Franzen O."/>
            <person name="Talavera-Lopez C."/>
            <person name="Ochaya S."/>
            <person name="Butler C.E."/>
            <person name="Messenger L.A."/>
            <person name="Lewis M.D."/>
            <person name="Llewellyn M.S."/>
            <person name="Marinkelle C.J."/>
            <person name="Tyler K.M."/>
            <person name="Miles M.A."/>
            <person name="Andersson B."/>
        </authorList>
    </citation>
    <scope>NUCLEOTIDE SEQUENCE [LARGE SCALE GENOMIC DNA]</scope>
    <source>
        <strain evidence="3 4">B7</strain>
    </source>
</reference>
<evidence type="ECO:0000313" key="3">
    <source>
        <dbReference type="EMBL" id="EKF38015.1"/>
    </source>
</evidence>
<feature type="transmembrane region" description="Helical" evidence="2">
    <location>
        <begin position="12"/>
        <end position="42"/>
    </location>
</feature>
<name>K2NFE7_TRYCR</name>
<sequence>MYVHVSESVSVLFFFFFFTSLTMYLFVFPFFSFFSFSFVVLWRRGSFRMRRTIAVLWQHGVHVPRGVVYHGAKMKHWPEQKIPDNFKFTEEQRFRTKAIPRDVGKIPRDFVLSVLYRHQPCEVSGLWEHCTNDPGVVLDSKRHLREVLKQAREEGFVSFERDPVSNEWLCFITRERFEEVREIAGAKAEASEVYSGLRGSSATETSSYTERFKEMNAMAREEHARRLEEEVKTTTKYLRSFQRKEVDYLPYTDLNGKVNFMWWYETRDVQQRGRDAISASSGETLPSDSGDSTARLEG</sequence>
<evidence type="ECO:0000256" key="2">
    <source>
        <dbReference type="SAM" id="Phobius"/>
    </source>
</evidence>
<accession>K2NFE7</accession>
<gene>
    <name evidence="3" type="ORF">MOQ_001776</name>
</gene>
<keyword evidence="2" id="KW-1133">Transmembrane helix</keyword>
<feature type="region of interest" description="Disordered" evidence="1">
    <location>
        <begin position="274"/>
        <end position="298"/>
    </location>
</feature>
<proteinExistence type="predicted"/>
<dbReference type="Proteomes" id="UP000007350">
    <property type="component" value="Unassembled WGS sequence"/>
</dbReference>
<evidence type="ECO:0000256" key="1">
    <source>
        <dbReference type="SAM" id="MobiDB-lite"/>
    </source>
</evidence>
<keyword evidence="4" id="KW-1185">Reference proteome</keyword>